<dbReference type="RefSeq" id="WP_055265224.1">
    <property type="nucleotide sequence ID" value="NZ_CABIXQ010000008.1"/>
</dbReference>
<dbReference type="AlphaFoldDB" id="A0A174EU30"/>
<evidence type="ECO:0000313" key="2">
    <source>
        <dbReference type="EMBL" id="CUO39485.1"/>
    </source>
</evidence>
<accession>A0A174EU30</accession>
<reference evidence="2 3" key="1">
    <citation type="submission" date="2015-09" db="EMBL/GenBank/DDBJ databases">
        <authorList>
            <consortium name="Pathogen Informatics"/>
        </authorList>
    </citation>
    <scope>NUCLEOTIDE SEQUENCE [LARGE SCALE GENOMIC DNA]</scope>
    <source>
        <strain evidence="2 3">2789STDY5834856</strain>
    </source>
</reference>
<dbReference type="Proteomes" id="UP000095594">
    <property type="component" value="Unassembled WGS sequence"/>
</dbReference>
<name>A0A174EU30_9CLOT</name>
<gene>
    <name evidence="2" type="ORF">ERS852471_01496</name>
</gene>
<dbReference type="Gene3D" id="3.40.50.10770">
    <property type="entry name" value="Hypothetical protein VC1899 like domain (Restriction endonuclease-like)"/>
    <property type="match status" value="1"/>
</dbReference>
<dbReference type="InterPro" id="IPR011335">
    <property type="entry name" value="Restrct_endonuc-II-like"/>
</dbReference>
<dbReference type="OrthoDB" id="1904635at2"/>
<evidence type="ECO:0000259" key="1">
    <source>
        <dbReference type="Pfam" id="PF09002"/>
    </source>
</evidence>
<dbReference type="InterPro" id="IPR011856">
    <property type="entry name" value="tRNA_endonuc-like_dom_sf"/>
</dbReference>
<protein>
    <submittedName>
        <fullName evidence="2">Domain of uncharacterized function (DUF1887)</fullName>
    </submittedName>
</protein>
<sequence length="376" mass="43391">MGLLINQLDEHNEGNILATTRYKVNEVIFIRQNNQVDLIDNIKNYYNKNFPTVKMNDVIIEEGEIDKLTDLVKRNRSDDLIINVTGGKRINSLALLELSIKSNIKAIYTDVKNKKIYTFNNGIDLTYEEFDDLDIKDIINAAGGELVEDSSELCNKKDLIYLSEQIYKHLDIWNKHKQKLYDTNIFKHIEEAPNKIEINIKLLTQEEKVLLNNILKKLEDMNELQYTEKNENIEVTFLNKYIKGFIFKSGTWLEIATNNLIKKIKEIDEARNGVVFLWSNENRTVRNEVDVVAVKDSVPIVISCKDSEKYNEMALNELNVYANKIGGKNAYKILVATREPCKGPVSIRAKEMGIHIVIFDGDENKFIKNIKAIIDK</sequence>
<dbReference type="Gene3D" id="3.40.1350.10">
    <property type="match status" value="1"/>
</dbReference>
<dbReference type="EMBL" id="CYZX01000008">
    <property type="protein sequence ID" value="CUO39485.1"/>
    <property type="molecule type" value="Genomic_DNA"/>
</dbReference>
<dbReference type="InterPro" id="IPR015093">
    <property type="entry name" value="Card1_endonucl_dom"/>
</dbReference>
<dbReference type="GO" id="GO:0003676">
    <property type="term" value="F:nucleic acid binding"/>
    <property type="evidence" value="ECO:0007669"/>
    <property type="project" value="InterPro"/>
</dbReference>
<proteinExistence type="predicted"/>
<evidence type="ECO:0000313" key="3">
    <source>
        <dbReference type="Proteomes" id="UP000095594"/>
    </source>
</evidence>
<feature type="domain" description="Card1 endonuclease" evidence="1">
    <location>
        <begin position="247"/>
        <end position="364"/>
    </location>
</feature>
<dbReference type="SUPFAM" id="SSF52980">
    <property type="entry name" value="Restriction endonuclease-like"/>
    <property type="match status" value="1"/>
</dbReference>
<organism evidence="2 3">
    <name type="scientific">Clostridium disporicum</name>
    <dbReference type="NCBI Taxonomy" id="84024"/>
    <lineage>
        <taxon>Bacteria</taxon>
        <taxon>Bacillati</taxon>
        <taxon>Bacillota</taxon>
        <taxon>Clostridia</taxon>
        <taxon>Eubacteriales</taxon>
        <taxon>Clostridiaceae</taxon>
        <taxon>Clostridium</taxon>
    </lineage>
</organism>
<dbReference type="Pfam" id="PF09002">
    <property type="entry name" value="Card1_endonuc"/>
    <property type="match status" value="1"/>
</dbReference>